<protein>
    <submittedName>
        <fullName evidence="4">CCHC-type domain-containing protein</fullName>
    </submittedName>
</protein>
<keyword evidence="1" id="KW-0862">Zinc</keyword>
<accession>A0A180GB07</accession>
<dbReference type="PROSITE" id="PS50158">
    <property type="entry name" value="ZF_CCHC"/>
    <property type="match status" value="1"/>
</dbReference>
<dbReference type="InterPro" id="IPR001878">
    <property type="entry name" value="Znf_CCHC"/>
</dbReference>
<dbReference type="EnsemblFungi" id="PTTG_28619-t43_1">
    <property type="protein sequence ID" value="PTTG_28619-t43_1-p1"/>
    <property type="gene ID" value="PTTG_28619"/>
</dbReference>
<evidence type="ECO:0000313" key="4">
    <source>
        <dbReference type="EnsemblFungi" id="PTTG_28619-t43_1-p1"/>
    </source>
</evidence>
<dbReference type="EMBL" id="ADAS02000122">
    <property type="protein sequence ID" value="OAV89638.1"/>
    <property type="molecule type" value="Genomic_DNA"/>
</dbReference>
<evidence type="ECO:0000259" key="2">
    <source>
        <dbReference type="PROSITE" id="PS50158"/>
    </source>
</evidence>
<evidence type="ECO:0000313" key="5">
    <source>
        <dbReference type="Proteomes" id="UP000005240"/>
    </source>
</evidence>
<evidence type="ECO:0000256" key="1">
    <source>
        <dbReference type="PROSITE-ProRule" id="PRU00047"/>
    </source>
</evidence>
<dbReference type="AlphaFoldDB" id="A0A180GB07"/>
<dbReference type="VEuPathDB" id="FungiDB:PTTG_28619"/>
<gene>
    <name evidence="3" type="ORF">PTTG_28619</name>
</gene>
<reference evidence="4" key="4">
    <citation type="submission" date="2025-05" db="UniProtKB">
        <authorList>
            <consortium name="EnsemblFungi"/>
        </authorList>
    </citation>
    <scope>IDENTIFICATION</scope>
    <source>
        <strain evidence="4">isolate 1-1 / race 1 (BBBD)</strain>
    </source>
</reference>
<dbReference type="OrthoDB" id="2506424at2759"/>
<dbReference type="GO" id="GO:0008270">
    <property type="term" value="F:zinc ion binding"/>
    <property type="evidence" value="ECO:0007669"/>
    <property type="project" value="UniProtKB-KW"/>
</dbReference>
<keyword evidence="5" id="KW-1185">Reference proteome</keyword>
<dbReference type="GO" id="GO:0003676">
    <property type="term" value="F:nucleic acid binding"/>
    <property type="evidence" value="ECO:0007669"/>
    <property type="project" value="InterPro"/>
</dbReference>
<dbReference type="SMART" id="SM00343">
    <property type="entry name" value="ZnF_C2HC"/>
    <property type="match status" value="2"/>
</dbReference>
<dbReference type="Proteomes" id="UP000005240">
    <property type="component" value="Unassembled WGS sequence"/>
</dbReference>
<sequence>MPNPLLPQGGGPAIGNNMSSVDMYVTEGSLPDVDSQLADRLTKLIDTLIPRLESLERAVSGQASKPSGAARADSFNTLLVRIEEIAANMARLEKKVETLSLPTPSNMMDQAAARPGNLPPRPVPLYSEKAAKASHPSLPKNLPPVPPTSYINRFKLGQVVIRKKFDQPKPFEGLTAAVICLKINEALAFAKATIDDVPIKVKAVAQFPNGDVKIYTKDRRAAKWLLDNKHLWTEKADPVFVTSQVTHPVLLHSCPTSFEVDNRNHVELLCKQNKIDPKEIQKIRWLLNPKTSGKTTSTLLIHFFDRRLALDIERAGLCYNNLHLKGQHYLQGPKQCYNCLAVGHLAHSCKEKALCSRCGESHNSASCEEMEDSSKNCQRCLQVDRKTLSEIDLSNPKYDHSPFSNACSIRTKELEKISKDKTPNPRQ</sequence>
<evidence type="ECO:0000313" key="3">
    <source>
        <dbReference type="EMBL" id="OAV89638.1"/>
    </source>
</evidence>
<proteinExistence type="predicted"/>
<organism evidence="3">
    <name type="scientific">Puccinia triticina (isolate 1-1 / race 1 (BBBD))</name>
    <name type="common">Brown leaf rust fungus</name>
    <dbReference type="NCBI Taxonomy" id="630390"/>
    <lineage>
        <taxon>Eukaryota</taxon>
        <taxon>Fungi</taxon>
        <taxon>Dikarya</taxon>
        <taxon>Basidiomycota</taxon>
        <taxon>Pucciniomycotina</taxon>
        <taxon>Pucciniomycetes</taxon>
        <taxon>Pucciniales</taxon>
        <taxon>Pucciniaceae</taxon>
        <taxon>Puccinia</taxon>
    </lineage>
</organism>
<keyword evidence="1" id="KW-0479">Metal-binding</keyword>
<name>A0A180GB07_PUCT1</name>
<reference evidence="4 5" key="3">
    <citation type="journal article" date="2017" name="G3 (Bethesda)">
        <title>Comparative analysis highlights variable genome content of wheat rusts and divergence of the mating loci.</title>
        <authorList>
            <person name="Cuomo C.A."/>
            <person name="Bakkeren G."/>
            <person name="Khalil H.B."/>
            <person name="Panwar V."/>
            <person name="Joly D."/>
            <person name="Linning R."/>
            <person name="Sakthikumar S."/>
            <person name="Song X."/>
            <person name="Adiconis X."/>
            <person name="Fan L."/>
            <person name="Goldberg J.M."/>
            <person name="Levin J.Z."/>
            <person name="Young S."/>
            <person name="Zeng Q."/>
            <person name="Anikster Y."/>
            <person name="Bruce M."/>
            <person name="Wang M."/>
            <person name="Yin C."/>
            <person name="McCallum B."/>
            <person name="Szabo L.J."/>
            <person name="Hulbert S."/>
            <person name="Chen X."/>
            <person name="Fellers J.P."/>
        </authorList>
    </citation>
    <scope>NUCLEOTIDE SEQUENCE</scope>
    <source>
        <strain evidence="4">isolate 1-1 / race 1 (BBBD)</strain>
        <strain evidence="5">Isolate 1-1 / race 1 (BBBD)</strain>
    </source>
</reference>
<reference evidence="3" key="1">
    <citation type="submission" date="2009-11" db="EMBL/GenBank/DDBJ databases">
        <authorList>
            <consortium name="The Broad Institute Genome Sequencing Platform"/>
            <person name="Ward D."/>
            <person name="Feldgarden M."/>
            <person name="Earl A."/>
            <person name="Young S.K."/>
            <person name="Zeng Q."/>
            <person name="Koehrsen M."/>
            <person name="Alvarado L."/>
            <person name="Berlin A."/>
            <person name="Bochicchio J."/>
            <person name="Borenstein D."/>
            <person name="Chapman S.B."/>
            <person name="Chen Z."/>
            <person name="Engels R."/>
            <person name="Freedman E."/>
            <person name="Gellesch M."/>
            <person name="Goldberg J."/>
            <person name="Griggs A."/>
            <person name="Gujja S."/>
            <person name="Heilman E."/>
            <person name="Heiman D."/>
            <person name="Hepburn T."/>
            <person name="Howarth C."/>
            <person name="Jen D."/>
            <person name="Larson L."/>
            <person name="Lewis B."/>
            <person name="Mehta T."/>
            <person name="Park D."/>
            <person name="Pearson M."/>
            <person name="Roberts A."/>
            <person name="Saif S."/>
            <person name="Shea T."/>
            <person name="Shenoy N."/>
            <person name="Sisk P."/>
            <person name="Stolte C."/>
            <person name="Sykes S."/>
            <person name="Thomson T."/>
            <person name="Walk T."/>
            <person name="White J."/>
            <person name="Yandava C."/>
            <person name="Izard J."/>
            <person name="Baranova O.V."/>
            <person name="Blanton J.M."/>
            <person name="Tanner A.C."/>
            <person name="Dewhirst F.E."/>
            <person name="Haas B."/>
            <person name="Nusbaum C."/>
            <person name="Birren B."/>
        </authorList>
    </citation>
    <scope>NUCLEOTIDE SEQUENCE [LARGE SCALE GENOMIC DNA]</scope>
    <source>
        <strain evidence="3">1-1 BBBD Race 1</strain>
    </source>
</reference>
<dbReference type="STRING" id="630390.A0A180GB07"/>
<feature type="domain" description="CCHC-type" evidence="2">
    <location>
        <begin position="336"/>
        <end position="351"/>
    </location>
</feature>
<keyword evidence="1" id="KW-0863">Zinc-finger</keyword>
<reference evidence="3" key="2">
    <citation type="submission" date="2016-05" db="EMBL/GenBank/DDBJ databases">
        <title>Comparative analysis highlights variable genome content of wheat rusts and divergence of the mating loci.</title>
        <authorList>
            <person name="Cuomo C.A."/>
            <person name="Bakkeren G."/>
            <person name="Szabo L."/>
            <person name="Khalil H."/>
            <person name="Joly D."/>
            <person name="Goldberg J."/>
            <person name="Young S."/>
            <person name="Zeng Q."/>
            <person name="Fellers J."/>
        </authorList>
    </citation>
    <scope>NUCLEOTIDE SEQUENCE [LARGE SCALE GENOMIC DNA]</scope>
    <source>
        <strain evidence="3">1-1 BBBD Race 1</strain>
    </source>
</reference>